<protein>
    <submittedName>
        <fullName evidence="1">Uncharacterized protein</fullName>
    </submittedName>
</protein>
<reference evidence="2" key="1">
    <citation type="submission" date="2013-01" db="EMBL/GenBank/DDBJ databases">
        <title>Draft Genome Sequence of a Mulberry Tree, Morus notabilis C.K. Schneid.</title>
        <authorList>
            <person name="He N."/>
            <person name="Zhao S."/>
        </authorList>
    </citation>
    <scope>NUCLEOTIDE SEQUENCE</scope>
</reference>
<dbReference type="Proteomes" id="UP000030645">
    <property type="component" value="Unassembled WGS sequence"/>
</dbReference>
<organism evidence="1 2">
    <name type="scientific">Morus notabilis</name>
    <dbReference type="NCBI Taxonomy" id="981085"/>
    <lineage>
        <taxon>Eukaryota</taxon>
        <taxon>Viridiplantae</taxon>
        <taxon>Streptophyta</taxon>
        <taxon>Embryophyta</taxon>
        <taxon>Tracheophyta</taxon>
        <taxon>Spermatophyta</taxon>
        <taxon>Magnoliopsida</taxon>
        <taxon>eudicotyledons</taxon>
        <taxon>Gunneridae</taxon>
        <taxon>Pentapetalae</taxon>
        <taxon>rosids</taxon>
        <taxon>fabids</taxon>
        <taxon>Rosales</taxon>
        <taxon>Moraceae</taxon>
        <taxon>Moreae</taxon>
        <taxon>Morus</taxon>
    </lineage>
</organism>
<proteinExistence type="predicted"/>
<sequence length="104" mass="11949">MAAFKATEKDNKEAGMRVATNVVEPDLFDVDLKQDLKCFDITYEVNRMSPPIDVSYKKIVDRKVNWMLEAPHTNTEEVNTIAQESYIKTETEMSEVTKAINYVL</sequence>
<evidence type="ECO:0000313" key="1">
    <source>
        <dbReference type="EMBL" id="EXB53362.1"/>
    </source>
</evidence>
<keyword evidence="2" id="KW-1185">Reference proteome</keyword>
<gene>
    <name evidence="1" type="ORF">L484_016245</name>
</gene>
<name>W9R2Y1_9ROSA</name>
<dbReference type="AlphaFoldDB" id="W9R2Y1"/>
<dbReference type="EMBL" id="KE344088">
    <property type="protein sequence ID" value="EXB53362.1"/>
    <property type="molecule type" value="Genomic_DNA"/>
</dbReference>
<accession>W9R2Y1</accession>
<evidence type="ECO:0000313" key="2">
    <source>
        <dbReference type="Proteomes" id="UP000030645"/>
    </source>
</evidence>